<gene>
    <name evidence="5" type="ORF">V5O48_018353</name>
</gene>
<dbReference type="InterPro" id="IPR050452">
    <property type="entry name" value="Metacaspase"/>
</dbReference>
<evidence type="ECO:0000256" key="3">
    <source>
        <dbReference type="ARBA" id="ARBA00022807"/>
    </source>
</evidence>
<dbReference type="PANTHER" id="PTHR48104:SF30">
    <property type="entry name" value="METACASPASE-1"/>
    <property type="match status" value="1"/>
</dbReference>
<evidence type="ECO:0000259" key="4">
    <source>
        <dbReference type="Pfam" id="PF00656"/>
    </source>
</evidence>
<comment type="caution">
    <text evidence="5">The sequence shown here is derived from an EMBL/GenBank/DDBJ whole genome shotgun (WGS) entry which is preliminary data.</text>
</comment>
<dbReference type="Pfam" id="PF00656">
    <property type="entry name" value="Peptidase_C14"/>
    <property type="match status" value="1"/>
</dbReference>
<evidence type="ECO:0000256" key="2">
    <source>
        <dbReference type="ARBA" id="ARBA00022703"/>
    </source>
</evidence>
<accession>A0ABR3ELJ5</accession>
<reference evidence="5 6" key="1">
    <citation type="submission" date="2024-02" db="EMBL/GenBank/DDBJ databases">
        <title>A draft genome for the cacao thread blight pathogen Marasmius crinis-equi.</title>
        <authorList>
            <person name="Cohen S.P."/>
            <person name="Baruah I.K."/>
            <person name="Amoako-Attah I."/>
            <person name="Bukari Y."/>
            <person name="Meinhardt L.W."/>
            <person name="Bailey B.A."/>
        </authorList>
    </citation>
    <scope>NUCLEOTIDE SEQUENCE [LARGE SCALE GENOMIC DNA]</scope>
    <source>
        <strain evidence="5 6">GH-76</strain>
    </source>
</reference>
<dbReference type="Proteomes" id="UP001465976">
    <property type="component" value="Unassembled WGS sequence"/>
</dbReference>
<dbReference type="InterPro" id="IPR029030">
    <property type="entry name" value="Caspase-like_dom_sf"/>
</dbReference>
<proteinExistence type="inferred from homology"/>
<feature type="non-terminal residue" evidence="5">
    <location>
        <position position="246"/>
    </location>
</feature>
<dbReference type="SUPFAM" id="SSF52129">
    <property type="entry name" value="Caspase-like"/>
    <property type="match status" value="1"/>
</dbReference>
<comment type="similarity">
    <text evidence="1">Belongs to the peptidase C14B family.</text>
</comment>
<evidence type="ECO:0000256" key="1">
    <source>
        <dbReference type="ARBA" id="ARBA00009005"/>
    </source>
</evidence>
<organism evidence="5 6">
    <name type="scientific">Marasmius crinis-equi</name>
    <dbReference type="NCBI Taxonomy" id="585013"/>
    <lineage>
        <taxon>Eukaryota</taxon>
        <taxon>Fungi</taxon>
        <taxon>Dikarya</taxon>
        <taxon>Basidiomycota</taxon>
        <taxon>Agaricomycotina</taxon>
        <taxon>Agaricomycetes</taxon>
        <taxon>Agaricomycetidae</taxon>
        <taxon>Agaricales</taxon>
        <taxon>Marasmiineae</taxon>
        <taxon>Marasmiaceae</taxon>
        <taxon>Marasmius</taxon>
    </lineage>
</organism>
<keyword evidence="6" id="KW-1185">Reference proteome</keyword>
<keyword evidence="3" id="KW-0645">Protease</keyword>
<keyword evidence="3" id="KW-0378">Hydrolase</keyword>
<dbReference type="InterPro" id="IPR011600">
    <property type="entry name" value="Pept_C14_caspase"/>
</dbReference>
<dbReference type="PANTHER" id="PTHR48104">
    <property type="entry name" value="METACASPASE-4"/>
    <property type="match status" value="1"/>
</dbReference>
<protein>
    <recommendedName>
        <fullName evidence="4">Peptidase C14 caspase domain-containing protein</fullName>
    </recommendedName>
</protein>
<name>A0ABR3ELJ5_9AGAR</name>
<dbReference type="Gene3D" id="3.40.50.1460">
    <property type="match status" value="1"/>
</dbReference>
<dbReference type="EMBL" id="JBAHYK010003260">
    <property type="protein sequence ID" value="KAL0563710.1"/>
    <property type="molecule type" value="Genomic_DNA"/>
</dbReference>
<keyword evidence="2" id="KW-0053">Apoptosis</keyword>
<evidence type="ECO:0000313" key="5">
    <source>
        <dbReference type="EMBL" id="KAL0563710.1"/>
    </source>
</evidence>
<keyword evidence="3" id="KW-0788">Thiol protease</keyword>
<feature type="domain" description="Peptidase C14 caspase" evidence="4">
    <location>
        <begin position="59"/>
        <end position="214"/>
    </location>
</feature>
<evidence type="ECO:0000313" key="6">
    <source>
        <dbReference type="Proteomes" id="UP001465976"/>
    </source>
</evidence>
<sequence length="246" mass="27001">MRFTSIESEPRNVPELLWYLDTQHNDGTPIQNSGFGVGDSTQEPLPITVVERPSSPSLFALIIGINIYNDDEIRNLNGAAADADAFSSLLVEVYRVPAERIVNMHDQEATREKILGAIQDLADNPVIGVSDPMVIYYAGHSAEVDSPLGTARKMQMLIPHDFVANGPAITQGQGIFDHTLSRLLSEIVKKKSDNITVIFDSCYSGSGIRKDEQDETFSVRGLELSANYTISPSMFEPELASLKRSS</sequence>